<organism evidence="4 5">
    <name type="scientific">Massarina eburnea CBS 473.64</name>
    <dbReference type="NCBI Taxonomy" id="1395130"/>
    <lineage>
        <taxon>Eukaryota</taxon>
        <taxon>Fungi</taxon>
        <taxon>Dikarya</taxon>
        <taxon>Ascomycota</taxon>
        <taxon>Pezizomycotina</taxon>
        <taxon>Dothideomycetes</taxon>
        <taxon>Pleosporomycetidae</taxon>
        <taxon>Pleosporales</taxon>
        <taxon>Massarineae</taxon>
        <taxon>Massarinaceae</taxon>
        <taxon>Massarina</taxon>
    </lineage>
</organism>
<feature type="compositionally biased region" description="Acidic residues" evidence="2">
    <location>
        <begin position="567"/>
        <end position="576"/>
    </location>
</feature>
<evidence type="ECO:0000256" key="2">
    <source>
        <dbReference type="SAM" id="MobiDB-lite"/>
    </source>
</evidence>
<dbReference type="GO" id="GO:0140664">
    <property type="term" value="F:ATP-dependent DNA damage sensor activity"/>
    <property type="evidence" value="ECO:0007669"/>
    <property type="project" value="InterPro"/>
</dbReference>
<dbReference type="SUPFAM" id="SSF55874">
    <property type="entry name" value="ATPase domain of HSP90 chaperone/DNA topoisomerase II/histidine kinase"/>
    <property type="match status" value="1"/>
</dbReference>
<feature type="compositionally biased region" description="Basic and acidic residues" evidence="2">
    <location>
        <begin position="522"/>
        <end position="534"/>
    </location>
</feature>
<dbReference type="Proteomes" id="UP000799753">
    <property type="component" value="Unassembled WGS sequence"/>
</dbReference>
<keyword evidence="5" id="KW-1185">Reference proteome</keyword>
<protein>
    <submittedName>
        <fullName evidence="4">DNA mismatch repair protein</fullName>
    </submittedName>
</protein>
<feature type="compositionally biased region" description="Polar residues" evidence="2">
    <location>
        <begin position="551"/>
        <end position="565"/>
    </location>
</feature>
<dbReference type="Gene3D" id="3.30.1540.20">
    <property type="entry name" value="MutL, C-terminal domain, dimerisation subdomain"/>
    <property type="match status" value="1"/>
</dbReference>
<proteinExistence type="inferred from homology"/>
<dbReference type="SMART" id="SM00853">
    <property type="entry name" value="MutL_C"/>
    <property type="match status" value="1"/>
</dbReference>
<dbReference type="Pfam" id="PF13589">
    <property type="entry name" value="HATPase_c_3"/>
    <property type="match status" value="1"/>
</dbReference>
<dbReference type="Gene3D" id="3.30.565.10">
    <property type="entry name" value="Histidine kinase-like ATPase, C-terminal domain"/>
    <property type="match status" value="1"/>
</dbReference>
<dbReference type="InterPro" id="IPR014790">
    <property type="entry name" value="MutL_C"/>
</dbReference>
<dbReference type="GO" id="GO:0032300">
    <property type="term" value="C:mismatch repair complex"/>
    <property type="evidence" value="ECO:0007669"/>
    <property type="project" value="InterPro"/>
</dbReference>
<dbReference type="GO" id="GO:0016887">
    <property type="term" value="F:ATP hydrolysis activity"/>
    <property type="evidence" value="ECO:0007669"/>
    <property type="project" value="InterPro"/>
</dbReference>
<dbReference type="AlphaFoldDB" id="A0A6A6S6B9"/>
<evidence type="ECO:0000313" key="4">
    <source>
        <dbReference type="EMBL" id="KAF2642283.1"/>
    </source>
</evidence>
<feature type="region of interest" description="Disordered" evidence="2">
    <location>
        <begin position="415"/>
        <end position="479"/>
    </location>
</feature>
<reference evidence="4" key="1">
    <citation type="journal article" date="2020" name="Stud. Mycol.">
        <title>101 Dothideomycetes genomes: a test case for predicting lifestyles and emergence of pathogens.</title>
        <authorList>
            <person name="Haridas S."/>
            <person name="Albert R."/>
            <person name="Binder M."/>
            <person name="Bloem J."/>
            <person name="Labutti K."/>
            <person name="Salamov A."/>
            <person name="Andreopoulos B."/>
            <person name="Baker S."/>
            <person name="Barry K."/>
            <person name="Bills G."/>
            <person name="Bluhm B."/>
            <person name="Cannon C."/>
            <person name="Castanera R."/>
            <person name="Culley D."/>
            <person name="Daum C."/>
            <person name="Ezra D."/>
            <person name="Gonzalez J."/>
            <person name="Henrissat B."/>
            <person name="Kuo A."/>
            <person name="Liang C."/>
            <person name="Lipzen A."/>
            <person name="Lutzoni F."/>
            <person name="Magnuson J."/>
            <person name="Mondo S."/>
            <person name="Nolan M."/>
            <person name="Ohm R."/>
            <person name="Pangilinan J."/>
            <person name="Park H.-J."/>
            <person name="Ramirez L."/>
            <person name="Alfaro M."/>
            <person name="Sun H."/>
            <person name="Tritt A."/>
            <person name="Yoshinaga Y."/>
            <person name="Zwiers L.-H."/>
            <person name="Turgeon B."/>
            <person name="Goodwin S."/>
            <person name="Spatafora J."/>
            <person name="Crous P."/>
            <person name="Grigoriev I."/>
        </authorList>
    </citation>
    <scope>NUCLEOTIDE SEQUENCE</scope>
    <source>
        <strain evidence="4">CBS 473.64</strain>
    </source>
</reference>
<feature type="region of interest" description="Disordered" evidence="2">
    <location>
        <begin position="506"/>
        <end position="582"/>
    </location>
</feature>
<feature type="compositionally biased region" description="Low complexity" evidence="2">
    <location>
        <begin position="428"/>
        <end position="443"/>
    </location>
</feature>
<dbReference type="InterPro" id="IPR038973">
    <property type="entry name" value="MutL/Mlh/Pms-like"/>
</dbReference>
<evidence type="ECO:0000259" key="3">
    <source>
        <dbReference type="SMART" id="SM00853"/>
    </source>
</evidence>
<accession>A0A6A6S6B9</accession>
<sequence length="956" mass="106164">MACRPTTPVTISMYCAGRIVPLPEAVVAQIKSSTAIVSLGAVVLELLKNALDARATKIEATVDFARGACVVEDNGLGIAPSEFREDGSLCRIYCTSKHYSEDVCLGRNGTFLASLAAMCLLHVVSHHHENRSHNLLSFYHSKIIDRQLPAQPSHEIHEKHGTRVTVRNLFGNMPVRVKQRAALVEQRAEHDRLWEALRREVTALLLSWRQPVALRVRDGDGRTLLKFSELSRTAKHEMPRSSSLHFLLRTLAHASYIAIDEGPSWIPVSASTSTISIKGAISIEPAPTKRVQFISLGVRPLSADCGHNELFDEVNRIFSLSSFGTVEDDANIDANEKLRRRGDKRFKSEGYTNRQLTARKGVDRYPMYHLRISLSSSDDQNLSEDKFIEDEANLQAVVGVLNAMITQWLSAHHFRPRKPRAKRNRETSPSVAASDASNNSDSETSTHRPSIHALISPSRESKELRPCKRTKSRPAAVEGTSITAHRLPFAQWSRIKSSKAGFLDTMNTTRRLKGGELPIRPSSDHVRTGTDNDHSQSPNTPAFIIPPSGVGSLNGNELEPSNSTDGEILDDDEEDQTITWKDPSTKETFFLNARTGCAVTRPPPRSISAPSVDPQRATLLQYNNKPIRLTQKPITSSEASTPWLSNFLKTWDNPVFKPAEQSIQQMCSHEHHFNDHDHGLRNWFGNSGLQMNEAFSAFSTSTSKLSKPDLVNAQVMAQVDRKFILAKMHNITEAPSSNQPDGAEVIVLIDQHAADERIQVESLFSALCTPLPMNRAHSTYRSKLGHPSRVAFVILQKPIQFTVSTQEQKYFTTHASRFATWGILYDVDSEVSARQQQGGIKVTTLPPAISERCKADPKVLIAFLRSAVWKFADSLHPQPTPIPPPSTGESSTPTPSEDHDAASWVREISTCPDGLVELINSRACRSAIMFNDELSLDECKELVRRLAHGEHTNDNT</sequence>
<name>A0A6A6S6B9_9PLEO</name>
<dbReference type="PANTHER" id="PTHR10073:SF47">
    <property type="entry name" value="DNA MISMATCH REPAIR PROTEIN MLH3"/>
    <property type="match status" value="1"/>
</dbReference>
<evidence type="ECO:0000256" key="1">
    <source>
        <dbReference type="ARBA" id="ARBA00006082"/>
    </source>
</evidence>
<evidence type="ECO:0000313" key="5">
    <source>
        <dbReference type="Proteomes" id="UP000799753"/>
    </source>
</evidence>
<gene>
    <name evidence="4" type="ORF">P280DRAFT_547797</name>
</gene>
<feature type="region of interest" description="Disordered" evidence="2">
    <location>
        <begin position="875"/>
        <end position="901"/>
    </location>
</feature>
<dbReference type="InterPro" id="IPR036890">
    <property type="entry name" value="HATPase_C_sf"/>
</dbReference>
<feature type="domain" description="MutL C-terminal dimerisation" evidence="3">
    <location>
        <begin position="715"/>
        <end position="934"/>
    </location>
</feature>
<dbReference type="GO" id="GO:0005524">
    <property type="term" value="F:ATP binding"/>
    <property type="evidence" value="ECO:0007669"/>
    <property type="project" value="InterPro"/>
</dbReference>
<dbReference type="OrthoDB" id="429932at2759"/>
<dbReference type="EMBL" id="MU006781">
    <property type="protein sequence ID" value="KAF2642283.1"/>
    <property type="molecule type" value="Genomic_DNA"/>
</dbReference>
<dbReference type="GO" id="GO:0006298">
    <property type="term" value="P:mismatch repair"/>
    <property type="evidence" value="ECO:0007669"/>
    <property type="project" value="InterPro"/>
</dbReference>
<dbReference type="PANTHER" id="PTHR10073">
    <property type="entry name" value="DNA MISMATCH REPAIR PROTEIN MLH, PMS, MUTL"/>
    <property type="match status" value="1"/>
</dbReference>
<comment type="similarity">
    <text evidence="1">Belongs to the DNA mismatch repair MutL/HexB family.</text>
</comment>
<dbReference type="InterPro" id="IPR042120">
    <property type="entry name" value="MutL_C_dimsub"/>
</dbReference>